<proteinExistence type="predicted"/>
<keyword evidence="3" id="KW-1185">Reference proteome</keyword>
<accession>A0ABW8SQI7</accession>
<dbReference type="RefSeq" id="WP_406793729.1">
    <property type="nucleotide sequence ID" value="NZ_JBJHZX010000034.1"/>
</dbReference>
<feature type="region of interest" description="Disordered" evidence="1">
    <location>
        <begin position="46"/>
        <end position="65"/>
    </location>
</feature>
<name>A0ABW8SQI7_9CLOT</name>
<protein>
    <submittedName>
        <fullName evidence="2">Uncharacterized protein</fullName>
    </submittedName>
</protein>
<dbReference type="EMBL" id="JBJHZX010000034">
    <property type="protein sequence ID" value="MFL0197626.1"/>
    <property type="molecule type" value="Genomic_DNA"/>
</dbReference>
<evidence type="ECO:0000256" key="1">
    <source>
        <dbReference type="SAM" id="MobiDB-lite"/>
    </source>
</evidence>
<comment type="caution">
    <text evidence="2">The sequence shown here is derived from an EMBL/GenBank/DDBJ whole genome shotgun (WGS) entry which is preliminary data.</text>
</comment>
<sequence length="96" mass="10971">MDFENRDEAMEWIIRNQFVRRNLPLYERAKLALKLEPVIAERAKENLKTSTGGKNPRPCQKSDNPAIDTKKELAQIAGVSHDTIHKVKVIEDKGSE</sequence>
<reference evidence="2 3" key="1">
    <citation type="submission" date="2024-11" db="EMBL/GenBank/DDBJ databases">
        <authorList>
            <person name="Heng Y.C."/>
            <person name="Lim A.C.H."/>
            <person name="Lee J.K.Y."/>
            <person name="Kittelmann S."/>
        </authorList>
    </citation>
    <scope>NUCLEOTIDE SEQUENCE [LARGE SCALE GENOMIC DNA]</scope>
    <source>
        <strain evidence="2 3">WILCCON 0269</strain>
    </source>
</reference>
<dbReference type="Proteomes" id="UP001623660">
    <property type="component" value="Unassembled WGS sequence"/>
</dbReference>
<gene>
    <name evidence="2" type="ORF">ACJDU8_18945</name>
</gene>
<evidence type="ECO:0000313" key="3">
    <source>
        <dbReference type="Proteomes" id="UP001623660"/>
    </source>
</evidence>
<evidence type="ECO:0000313" key="2">
    <source>
        <dbReference type="EMBL" id="MFL0197626.1"/>
    </source>
</evidence>
<organism evidence="2 3">
    <name type="scientific">Candidatus Clostridium eludens</name>
    <dbReference type="NCBI Taxonomy" id="3381663"/>
    <lineage>
        <taxon>Bacteria</taxon>
        <taxon>Bacillati</taxon>
        <taxon>Bacillota</taxon>
        <taxon>Clostridia</taxon>
        <taxon>Eubacteriales</taxon>
        <taxon>Clostridiaceae</taxon>
        <taxon>Clostridium</taxon>
    </lineage>
</organism>